<name>A0AA85JLT8_TRIRE</name>
<feature type="region of interest" description="Disordered" evidence="13">
    <location>
        <begin position="327"/>
        <end position="397"/>
    </location>
</feature>
<evidence type="ECO:0000256" key="8">
    <source>
        <dbReference type="ARBA" id="ARBA00022777"/>
    </source>
</evidence>
<dbReference type="InterPro" id="IPR008271">
    <property type="entry name" value="Ser/Thr_kinase_AS"/>
</dbReference>
<dbReference type="InterPro" id="IPR000719">
    <property type="entry name" value="Prot_kinase_dom"/>
</dbReference>
<evidence type="ECO:0000256" key="9">
    <source>
        <dbReference type="ARBA" id="ARBA00022840"/>
    </source>
</evidence>
<organism evidence="15 16">
    <name type="scientific">Trichobilharzia regenti</name>
    <name type="common">Nasal bird schistosome</name>
    <dbReference type="NCBI Taxonomy" id="157069"/>
    <lineage>
        <taxon>Eukaryota</taxon>
        <taxon>Metazoa</taxon>
        <taxon>Spiralia</taxon>
        <taxon>Lophotrochozoa</taxon>
        <taxon>Platyhelminthes</taxon>
        <taxon>Trematoda</taxon>
        <taxon>Digenea</taxon>
        <taxon>Strigeidida</taxon>
        <taxon>Schistosomatoidea</taxon>
        <taxon>Schistosomatidae</taxon>
        <taxon>Trichobilharzia</taxon>
    </lineage>
</organism>
<dbReference type="PROSITE" id="PS50011">
    <property type="entry name" value="PROTEIN_KINASE_DOM"/>
    <property type="match status" value="1"/>
</dbReference>
<proteinExistence type="inferred from homology"/>
<dbReference type="AlphaFoldDB" id="A0AA85JLT8"/>
<feature type="compositionally biased region" description="Polar residues" evidence="13">
    <location>
        <begin position="381"/>
        <end position="397"/>
    </location>
</feature>
<dbReference type="Proteomes" id="UP000050795">
    <property type="component" value="Unassembled WGS sequence"/>
</dbReference>
<evidence type="ECO:0000313" key="15">
    <source>
        <dbReference type="Proteomes" id="UP000050795"/>
    </source>
</evidence>
<dbReference type="InterPro" id="IPR017441">
    <property type="entry name" value="Protein_kinase_ATP_BS"/>
</dbReference>
<evidence type="ECO:0000256" key="13">
    <source>
        <dbReference type="SAM" id="MobiDB-lite"/>
    </source>
</evidence>
<keyword evidence="8" id="KW-0418">Kinase</keyword>
<feature type="compositionally biased region" description="Acidic residues" evidence="13">
    <location>
        <begin position="370"/>
        <end position="379"/>
    </location>
</feature>
<comment type="similarity">
    <text evidence="2">Belongs to the protein kinase superfamily. STE Ser/Thr protein kinase family. STE20 subfamily.</text>
</comment>
<keyword evidence="15" id="KW-1185">Reference proteome</keyword>
<evidence type="ECO:0000256" key="11">
    <source>
        <dbReference type="ARBA" id="ARBA00048679"/>
    </source>
</evidence>
<dbReference type="GO" id="GO:0005737">
    <property type="term" value="C:cytoplasm"/>
    <property type="evidence" value="ECO:0007669"/>
    <property type="project" value="UniProtKB-SubCell"/>
</dbReference>
<dbReference type="GO" id="GO:0005524">
    <property type="term" value="F:ATP binding"/>
    <property type="evidence" value="ECO:0007669"/>
    <property type="project" value="UniProtKB-UniRule"/>
</dbReference>
<dbReference type="InterPro" id="IPR050629">
    <property type="entry name" value="STE20/SPS1-PAK"/>
</dbReference>
<dbReference type="PROSITE" id="PS00107">
    <property type="entry name" value="PROTEIN_KINASE_ATP"/>
    <property type="match status" value="1"/>
</dbReference>
<evidence type="ECO:0000256" key="6">
    <source>
        <dbReference type="ARBA" id="ARBA00022679"/>
    </source>
</evidence>
<dbReference type="EC" id="2.7.11.1" evidence="3"/>
<evidence type="ECO:0000313" key="16">
    <source>
        <dbReference type="WBParaSite" id="TREG1_31100.1"/>
    </source>
</evidence>
<evidence type="ECO:0000256" key="3">
    <source>
        <dbReference type="ARBA" id="ARBA00012513"/>
    </source>
</evidence>
<feature type="compositionally biased region" description="Basic and acidic residues" evidence="13">
    <location>
        <begin position="333"/>
        <end position="345"/>
    </location>
</feature>
<dbReference type="Gene3D" id="3.30.200.20">
    <property type="entry name" value="Phosphorylase Kinase, domain 1"/>
    <property type="match status" value="1"/>
</dbReference>
<dbReference type="GO" id="GO:0004674">
    <property type="term" value="F:protein serine/threonine kinase activity"/>
    <property type="evidence" value="ECO:0007669"/>
    <property type="project" value="UniProtKB-KW"/>
</dbReference>
<keyword evidence="9 12" id="KW-0067">ATP-binding</keyword>
<reference evidence="16" key="2">
    <citation type="submission" date="2023-11" db="UniProtKB">
        <authorList>
            <consortium name="WormBaseParasite"/>
        </authorList>
    </citation>
    <scope>IDENTIFICATION</scope>
</reference>
<dbReference type="PROSITE" id="PS00108">
    <property type="entry name" value="PROTEIN_KINASE_ST"/>
    <property type="match status" value="1"/>
</dbReference>
<keyword evidence="4" id="KW-0963">Cytoplasm</keyword>
<dbReference type="SUPFAM" id="SSF56112">
    <property type="entry name" value="Protein kinase-like (PK-like)"/>
    <property type="match status" value="1"/>
</dbReference>
<keyword evidence="5" id="KW-0723">Serine/threonine-protein kinase</keyword>
<dbReference type="WBParaSite" id="TREG1_31100.1">
    <property type="protein sequence ID" value="TREG1_31100.1"/>
    <property type="gene ID" value="TREG1_31100"/>
</dbReference>
<reference evidence="15" key="1">
    <citation type="submission" date="2022-06" db="EMBL/GenBank/DDBJ databases">
        <authorList>
            <person name="Berger JAMES D."/>
            <person name="Berger JAMES D."/>
        </authorList>
    </citation>
    <scope>NUCLEOTIDE SEQUENCE [LARGE SCALE GENOMIC DNA]</scope>
</reference>
<evidence type="ECO:0000259" key="14">
    <source>
        <dbReference type="PROSITE" id="PS50011"/>
    </source>
</evidence>
<evidence type="ECO:0000256" key="4">
    <source>
        <dbReference type="ARBA" id="ARBA00022490"/>
    </source>
</evidence>
<dbReference type="SMART" id="SM00220">
    <property type="entry name" value="S_TKc"/>
    <property type="match status" value="1"/>
</dbReference>
<keyword evidence="7 12" id="KW-0547">Nucleotide-binding</keyword>
<feature type="domain" description="Protein kinase" evidence="14">
    <location>
        <begin position="26"/>
        <end position="305"/>
    </location>
</feature>
<evidence type="ECO:0000256" key="2">
    <source>
        <dbReference type="ARBA" id="ARBA00008874"/>
    </source>
</evidence>
<comment type="catalytic activity">
    <reaction evidence="11">
        <text>L-seryl-[protein] + ATP = O-phospho-L-seryl-[protein] + ADP + H(+)</text>
        <dbReference type="Rhea" id="RHEA:17989"/>
        <dbReference type="Rhea" id="RHEA-COMP:9863"/>
        <dbReference type="Rhea" id="RHEA-COMP:11604"/>
        <dbReference type="ChEBI" id="CHEBI:15378"/>
        <dbReference type="ChEBI" id="CHEBI:29999"/>
        <dbReference type="ChEBI" id="CHEBI:30616"/>
        <dbReference type="ChEBI" id="CHEBI:83421"/>
        <dbReference type="ChEBI" id="CHEBI:456216"/>
        <dbReference type="EC" id="2.7.11.1"/>
    </reaction>
</comment>
<dbReference type="Pfam" id="PF12202">
    <property type="entry name" value="OSR1_C"/>
    <property type="match status" value="1"/>
</dbReference>
<accession>A0AA85JLT8</accession>
<sequence>MTESIAGSTGSLVETPIQWPMTKSSYEFGKSIGQGATSIVFEAFCPSNGKKCAIKIINLEKCSTSASLEEINREIKSMKNMKNENIVAYYASFVAQTELCIIMDLCQRGSLLDVIKYTQNKRDITYGVFDENTIATILRDVLRGLAYIHENGLVHRDLKCGNLLVKDDGIIQIADFGVAGFLATQPLTATGSVDLRRYTFVGTPCWMAPEVMQQARGYNQKADIWSLGITTIEMATGQAPYAKFAPMKVLMLTLQNDPPDIDSVATVNNQYLNYGHKFRKFTKACLMKDPGQRLSARELLSHTYIKSKAKDRDLLCRVLLGGEMPPPVSRAHKLTDERSEKRDAKNNSTEWNFDTVGRISGGGGGVGGADSDEDSDESDYQAVTGTTDRPSNMLQPRGSTSGGFDFPPELLTQTNASTAVHGSSPSAVAAAAAAIAGGAAAVVGGGAGGITPNALGTENYNIGVCGSSFPPAPACTPASPETANSVSAMAAAFASTLTTNDPNAQQQIQANDTPVGLCYRITLRKRNPKQNNELQDISFNYVPGKDSADVLSRELVEADLLDGCDLLLVAHHMSELISNPAARERVFPLNSPPAPGQVPIETELHGYAKVLIRIIGTPTGS</sequence>
<dbReference type="Gene3D" id="1.10.510.10">
    <property type="entry name" value="Transferase(Phosphotransferase) domain 1"/>
    <property type="match status" value="1"/>
</dbReference>
<dbReference type="Gene3D" id="3.10.20.90">
    <property type="entry name" value="Phosphatidylinositol 3-kinase Catalytic Subunit, Chain A, domain 1"/>
    <property type="match status" value="1"/>
</dbReference>
<comment type="catalytic activity">
    <reaction evidence="10">
        <text>L-threonyl-[protein] + ATP = O-phospho-L-threonyl-[protein] + ADP + H(+)</text>
        <dbReference type="Rhea" id="RHEA:46608"/>
        <dbReference type="Rhea" id="RHEA-COMP:11060"/>
        <dbReference type="Rhea" id="RHEA-COMP:11605"/>
        <dbReference type="ChEBI" id="CHEBI:15378"/>
        <dbReference type="ChEBI" id="CHEBI:30013"/>
        <dbReference type="ChEBI" id="CHEBI:30616"/>
        <dbReference type="ChEBI" id="CHEBI:61977"/>
        <dbReference type="ChEBI" id="CHEBI:456216"/>
        <dbReference type="EC" id="2.7.11.1"/>
    </reaction>
</comment>
<protein>
    <recommendedName>
        <fullName evidence="3">non-specific serine/threonine protein kinase</fullName>
        <ecNumber evidence="3">2.7.11.1</ecNumber>
    </recommendedName>
</protein>
<dbReference type="Pfam" id="PF00069">
    <property type="entry name" value="Pkinase"/>
    <property type="match status" value="1"/>
</dbReference>
<dbReference type="InterPro" id="IPR024678">
    <property type="entry name" value="Kinase_OSR1/WNK_CCT"/>
</dbReference>
<dbReference type="PANTHER" id="PTHR48012">
    <property type="entry name" value="STERILE20-LIKE KINASE, ISOFORM B-RELATED"/>
    <property type="match status" value="1"/>
</dbReference>
<comment type="subcellular location">
    <subcellularLocation>
        <location evidence="1">Cytoplasm</location>
    </subcellularLocation>
</comment>
<dbReference type="InterPro" id="IPR011009">
    <property type="entry name" value="Kinase-like_dom_sf"/>
</dbReference>
<keyword evidence="6" id="KW-0808">Transferase</keyword>
<feature type="binding site" evidence="12">
    <location>
        <position position="55"/>
    </location>
    <ligand>
        <name>ATP</name>
        <dbReference type="ChEBI" id="CHEBI:30616"/>
    </ligand>
</feature>
<feature type="compositionally biased region" description="Gly residues" evidence="13">
    <location>
        <begin position="359"/>
        <end position="368"/>
    </location>
</feature>
<evidence type="ECO:0000256" key="10">
    <source>
        <dbReference type="ARBA" id="ARBA00047899"/>
    </source>
</evidence>
<evidence type="ECO:0000256" key="5">
    <source>
        <dbReference type="ARBA" id="ARBA00022527"/>
    </source>
</evidence>
<evidence type="ECO:0000256" key="7">
    <source>
        <dbReference type="ARBA" id="ARBA00022741"/>
    </source>
</evidence>
<evidence type="ECO:0000256" key="1">
    <source>
        <dbReference type="ARBA" id="ARBA00004496"/>
    </source>
</evidence>
<evidence type="ECO:0000256" key="12">
    <source>
        <dbReference type="PROSITE-ProRule" id="PRU10141"/>
    </source>
</evidence>
<dbReference type="PANTHER" id="PTHR48012:SF16">
    <property type="entry name" value="NON-SPECIFIC SERINE_THREONINE PROTEIN KINASE"/>
    <property type="match status" value="1"/>
</dbReference>